<gene>
    <name evidence="2" type="ORF">JT31_17515</name>
</gene>
<dbReference type="InterPro" id="IPR054252">
    <property type="entry name" value="Pam3_gp18"/>
</dbReference>
<name>A0A089RIQ3_9ENTR</name>
<dbReference type="Pfam" id="PF22479">
    <property type="entry name" value="Pam3_gp18"/>
    <property type="match status" value="1"/>
</dbReference>
<accession>A0A089RIQ3</accession>
<dbReference type="RefSeq" id="WP_038479849.1">
    <property type="nucleotide sequence ID" value="NZ_CP009451.1"/>
</dbReference>
<evidence type="ECO:0000313" key="2">
    <source>
        <dbReference type="EMBL" id="AIR06340.1"/>
    </source>
</evidence>
<dbReference type="KEGG" id="cnt:JT31_17515"/>
<evidence type="ECO:0000313" key="3">
    <source>
        <dbReference type="Proteomes" id="UP000029481"/>
    </source>
</evidence>
<feature type="domain" description="Cyanophage baseplate Pam3 plug gp18" evidence="1">
    <location>
        <begin position="4"/>
        <end position="100"/>
    </location>
</feature>
<dbReference type="OrthoDB" id="5465444at2"/>
<dbReference type="EMBL" id="CP009451">
    <property type="protein sequence ID" value="AIR06340.1"/>
    <property type="molecule type" value="Genomic_DNA"/>
</dbReference>
<protein>
    <submittedName>
        <fullName evidence="2">Bacteriophage protein</fullName>
    </submittedName>
</protein>
<sequence length="102" mass="11042">MSIAEIPLSADNQIFTIQLGGQTLRMRLLYRDAAGWILDILDADNRPIVNGIPLVTGGDLLAPYAWLGFSGGLWVGCDDEAQDYPSKTNLGNGSHLYFVTAT</sequence>
<keyword evidence="3" id="KW-1185">Reference proteome</keyword>
<reference evidence="2 3" key="1">
    <citation type="submission" date="2014-09" db="EMBL/GenBank/DDBJ databases">
        <title>Cedecea neteri SSMD04 Genome Sequencing.</title>
        <authorList>
            <person name="Tan J.-Y."/>
        </authorList>
    </citation>
    <scope>NUCLEOTIDE SEQUENCE [LARGE SCALE GENOMIC DNA]</scope>
    <source>
        <strain evidence="2 3">SSMD04</strain>
    </source>
</reference>
<evidence type="ECO:0000259" key="1">
    <source>
        <dbReference type="Pfam" id="PF22479"/>
    </source>
</evidence>
<dbReference type="AlphaFoldDB" id="A0A089RIQ3"/>
<dbReference type="Proteomes" id="UP000029481">
    <property type="component" value="Chromosome"/>
</dbReference>
<organism evidence="2 3">
    <name type="scientific">Cedecea neteri</name>
    <dbReference type="NCBI Taxonomy" id="158822"/>
    <lineage>
        <taxon>Bacteria</taxon>
        <taxon>Pseudomonadati</taxon>
        <taxon>Pseudomonadota</taxon>
        <taxon>Gammaproteobacteria</taxon>
        <taxon>Enterobacterales</taxon>
        <taxon>Enterobacteriaceae</taxon>
        <taxon>Cedecea</taxon>
    </lineage>
</organism>
<proteinExistence type="predicted"/>